<organism evidence="1 2">
    <name type="scientific">Methanococcoides burtonii (strain DSM 6242 / NBRC 107633 / OCM 468 / ACE-M)</name>
    <dbReference type="NCBI Taxonomy" id="259564"/>
    <lineage>
        <taxon>Archaea</taxon>
        <taxon>Methanobacteriati</taxon>
        <taxon>Methanobacteriota</taxon>
        <taxon>Stenosarchaea group</taxon>
        <taxon>Methanomicrobia</taxon>
        <taxon>Methanosarcinales</taxon>
        <taxon>Methanosarcinaceae</taxon>
        <taxon>Methanococcoides</taxon>
    </lineage>
</organism>
<evidence type="ECO:0000313" key="2">
    <source>
        <dbReference type="Proteomes" id="UP000001979"/>
    </source>
</evidence>
<dbReference type="AlphaFoldDB" id="Q12YB4"/>
<gene>
    <name evidence="1" type="ordered locus">Mbur_0591</name>
</gene>
<dbReference type="KEGG" id="mbu:Mbur_0591"/>
<evidence type="ECO:0000313" key="1">
    <source>
        <dbReference type="EMBL" id="ABE51562.1"/>
    </source>
</evidence>
<dbReference type="InterPro" id="IPR014825">
    <property type="entry name" value="DNA_alkylation"/>
</dbReference>
<proteinExistence type="predicted"/>
<dbReference type="GeneID" id="43316684"/>
<dbReference type="HOGENOM" id="CLU_3194478_0_0_2"/>
<dbReference type="Pfam" id="PF08713">
    <property type="entry name" value="DNA_alkylation"/>
    <property type="match status" value="1"/>
</dbReference>
<protein>
    <submittedName>
        <fullName evidence="1">Uncharacterized protein</fullName>
    </submittedName>
</protein>
<dbReference type="Gene3D" id="1.25.10.90">
    <property type="match status" value="1"/>
</dbReference>
<reference evidence="2" key="1">
    <citation type="journal article" date="2009" name="ISME J.">
        <title>The genome sequence of the psychrophilic archaeon, Methanococcoides burtonii: the role of genome evolution in cold adaptation.</title>
        <authorList>
            <person name="Allen M.A."/>
            <person name="Lauro F.M."/>
            <person name="Williams T.J."/>
            <person name="Burg D."/>
            <person name="Siddiqui K.S."/>
            <person name="De Francisci D."/>
            <person name="Chong K.W."/>
            <person name="Pilak O."/>
            <person name="Chew H.H."/>
            <person name="De Maere M.Z."/>
            <person name="Ting L."/>
            <person name="Katrib M."/>
            <person name="Ng C."/>
            <person name="Sowers K.R."/>
            <person name="Galperin M.Y."/>
            <person name="Anderson I.J."/>
            <person name="Ivanova N."/>
            <person name="Dalin E."/>
            <person name="Martinez M."/>
            <person name="Lapidus A."/>
            <person name="Hauser L."/>
            <person name="Land M."/>
            <person name="Thomas T."/>
            <person name="Cavicchioli R."/>
        </authorList>
    </citation>
    <scope>NUCLEOTIDE SEQUENCE [LARGE SCALE GENOMIC DNA]</scope>
    <source>
        <strain evidence="2">DSM 6242 / NBRC 107633 / OCM 468 / ACE-M</strain>
    </source>
</reference>
<dbReference type="OrthoDB" id="110299at2157"/>
<accession>Q12YB4</accession>
<dbReference type="RefSeq" id="WP_011498721.1">
    <property type="nucleotide sequence ID" value="NC_007955.1"/>
</dbReference>
<name>Q12YB4_METBU</name>
<sequence length="45" mass="5515">MEGSKSFQKEVFDYLMKNKEVMPRITLRYASEKMPEKMRVEIMKR</sequence>
<keyword evidence="2" id="KW-1185">Reference proteome</keyword>
<dbReference type="Proteomes" id="UP000001979">
    <property type="component" value="Chromosome"/>
</dbReference>
<dbReference type="EMBL" id="CP000300">
    <property type="protein sequence ID" value="ABE51562.1"/>
    <property type="molecule type" value="Genomic_DNA"/>
</dbReference>